<feature type="compositionally biased region" description="Basic and acidic residues" evidence="1">
    <location>
        <begin position="288"/>
        <end position="302"/>
    </location>
</feature>
<sequence length="349" mass="40119">MDRYQDRPTEFCAKEFLLLARKWLAFQSSYLALQPRINPLPNSNIVKPEGYTRNIHEERGWYRFPLVDRSWDSFEALYLAMGKGPALRVKDRGSSFQCSASKQCKALAGRASSIQQLLGRQVVHGRCWSSNESSSARHLLIEQVVYSSYYISIAGQASSTGQLLTRQVVQKPEKDPFDWDRRNPPEDDPNIRRFAQLKRLYCTTSETIGFTVVPADGDLFSCLEKPENDRFDWDRRYPPEDDPNIRRFAQLKRLYCTTSETIGFTVVSADGDLSSCLEKPDDLFSCPEKPEKDRFDRDRTYPPEDNPPGNKFGFGWVRRSGEIGWSRGSFPADPRSVDLLPRVSFDRID</sequence>
<organism evidence="2 3">
    <name type="scientific">Dufourea novaeangliae</name>
    <name type="common">Sweat bee</name>
    <dbReference type="NCBI Taxonomy" id="178035"/>
    <lineage>
        <taxon>Eukaryota</taxon>
        <taxon>Metazoa</taxon>
        <taxon>Ecdysozoa</taxon>
        <taxon>Arthropoda</taxon>
        <taxon>Hexapoda</taxon>
        <taxon>Insecta</taxon>
        <taxon>Pterygota</taxon>
        <taxon>Neoptera</taxon>
        <taxon>Endopterygota</taxon>
        <taxon>Hymenoptera</taxon>
        <taxon>Apocrita</taxon>
        <taxon>Aculeata</taxon>
        <taxon>Apoidea</taxon>
        <taxon>Anthophila</taxon>
        <taxon>Halictidae</taxon>
        <taxon>Rophitinae</taxon>
        <taxon>Dufourea</taxon>
    </lineage>
</organism>
<evidence type="ECO:0000313" key="2">
    <source>
        <dbReference type="EMBL" id="KZC08395.1"/>
    </source>
</evidence>
<name>A0A154P901_DUFNO</name>
<proteinExistence type="predicted"/>
<gene>
    <name evidence="2" type="ORF">WN55_09299</name>
</gene>
<reference evidence="2 3" key="1">
    <citation type="submission" date="2015-07" db="EMBL/GenBank/DDBJ databases">
        <title>The genome of Dufourea novaeangliae.</title>
        <authorList>
            <person name="Pan H."/>
            <person name="Kapheim K."/>
        </authorList>
    </citation>
    <scope>NUCLEOTIDE SEQUENCE [LARGE SCALE GENOMIC DNA]</scope>
    <source>
        <strain evidence="2">0120121106</strain>
        <tissue evidence="2">Whole body</tissue>
    </source>
</reference>
<feature type="region of interest" description="Disordered" evidence="1">
    <location>
        <begin position="288"/>
        <end position="315"/>
    </location>
</feature>
<protein>
    <submittedName>
        <fullName evidence="2">Uncharacterized protein</fullName>
    </submittedName>
</protein>
<dbReference type="AlphaFoldDB" id="A0A154P901"/>
<keyword evidence="3" id="KW-1185">Reference proteome</keyword>
<accession>A0A154P901</accession>
<dbReference type="Proteomes" id="UP000076502">
    <property type="component" value="Unassembled WGS sequence"/>
</dbReference>
<evidence type="ECO:0000256" key="1">
    <source>
        <dbReference type="SAM" id="MobiDB-lite"/>
    </source>
</evidence>
<evidence type="ECO:0000313" key="3">
    <source>
        <dbReference type="Proteomes" id="UP000076502"/>
    </source>
</evidence>
<dbReference type="EMBL" id="KQ434846">
    <property type="protein sequence ID" value="KZC08395.1"/>
    <property type="molecule type" value="Genomic_DNA"/>
</dbReference>